<keyword evidence="3" id="KW-1133">Transmembrane helix</keyword>
<keyword evidence="3" id="KW-0812">Transmembrane</keyword>
<accession>A0A1S2QQ26</accession>
<feature type="transmembrane region" description="Helical" evidence="3">
    <location>
        <begin position="124"/>
        <end position="157"/>
    </location>
</feature>
<proteinExistence type="predicted"/>
<dbReference type="EMBL" id="MLYO01000004">
    <property type="protein sequence ID" value="OIK08204.1"/>
    <property type="molecule type" value="Genomic_DNA"/>
</dbReference>
<feature type="coiled-coil region" evidence="1">
    <location>
        <begin position="53"/>
        <end position="80"/>
    </location>
</feature>
<feature type="region of interest" description="Disordered" evidence="2">
    <location>
        <begin position="291"/>
        <end position="318"/>
    </location>
</feature>
<name>A0A1S2QQ26_9ACTN</name>
<feature type="compositionally biased region" description="Pro residues" evidence="2">
    <location>
        <begin position="309"/>
        <end position="318"/>
    </location>
</feature>
<evidence type="ECO:0000256" key="1">
    <source>
        <dbReference type="SAM" id="Coils"/>
    </source>
</evidence>
<reference evidence="4 5" key="1">
    <citation type="submission" date="2016-10" db="EMBL/GenBank/DDBJ databases">
        <title>Genome sequence of Streptomyces sp. MUSC 1.</title>
        <authorList>
            <person name="Lee L.-H."/>
            <person name="Ser H.-L."/>
            <person name="Law J.W.-F."/>
        </authorList>
    </citation>
    <scope>NUCLEOTIDE SEQUENCE [LARGE SCALE GENOMIC DNA]</scope>
    <source>
        <strain evidence="4 5">MUSC 1</strain>
    </source>
</reference>
<sequence length="318" mass="35157">MTDKRFAIIRGAFHTGREFGRWWDGCDLSNRWLHARWLNAQYVAWFNRRSQRVHDAEATVKELEAAYAQAEEDANPKKRDKIRERIIEARELRDTFRAEEFNPLPFTEDDLNDTLKKAVRRRWLAAFAVSVAVGVLTRFAGGVVIIVVGGVLALVFWVQGRWPHVLDPAPKLRDEINPALMAPEEKPAEKAEPEPVDRTAAVVDTVRRGIGSRNGVHLADLIEPLSKLGALSEGSVSGVRTALHAVGVPTKDSVKLKTPDGSQSVKEGVNAREFEKWLNVPEPIPAKMPIGASGYILYPNGRPTAGPSNPSPPPSDSA</sequence>
<dbReference type="AlphaFoldDB" id="A0A1S2QQ26"/>
<keyword evidence="1" id="KW-0175">Coiled coil</keyword>
<organism evidence="4 5">
    <name type="scientific">Streptomyces monashensis</name>
    <dbReference type="NCBI Taxonomy" id="1678012"/>
    <lineage>
        <taxon>Bacteria</taxon>
        <taxon>Bacillati</taxon>
        <taxon>Actinomycetota</taxon>
        <taxon>Actinomycetes</taxon>
        <taxon>Kitasatosporales</taxon>
        <taxon>Streptomycetaceae</taxon>
        <taxon>Streptomyces</taxon>
    </lineage>
</organism>
<evidence type="ECO:0000256" key="2">
    <source>
        <dbReference type="SAM" id="MobiDB-lite"/>
    </source>
</evidence>
<dbReference type="RefSeq" id="WP_071378616.1">
    <property type="nucleotide sequence ID" value="NZ_MLYO01000004.1"/>
</dbReference>
<evidence type="ECO:0000256" key="3">
    <source>
        <dbReference type="SAM" id="Phobius"/>
    </source>
</evidence>
<keyword evidence="5" id="KW-1185">Reference proteome</keyword>
<comment type="caution">
    <text evidence="4">The sequence shown here is derived from an EMBL/GenBank/DDBJ whole genome shotgun (WGS) entry which is preliminary data.</text>
</comment>
<protein>
    <submittedName>
        <fullName evidence="4">Uncharacterized protein</fullName>
    </submittedName>
</protein>
<evidence type="ECO:0000313" key="4">
    <source>
        <dbReference type="EMBL" id="OIK08204.1"/>
    </source>
</evidence>
<dbReference type="Proteomes" id="UP000179642">
    <property type="component" value="Unassembled WGS sequence"/>
</dbReference>
<evidence type="ECO:0000313" key="5">
    <source>
        <dbReference type="Proteomes" id="UP000179642"/>
    </source>
</evidence>
<keyword evidence="3" id="KW-0472">Membrane</keyword>
<gene>
    <name evidence="4" type="ORF">BIV23_00200</name>
</gene>